<evidence type="ECO:0000256" key="7">
    <source>
        <dbReference type="ARBA" id="ARBA00022898"/>
    </source>
</evidence>
<gene>
    <name evidence="13" type="ORF">IAA97_04785</name>
</gene>
<evidence type="ECO:0000256" key="1">
    <source>
        <dbReference type="ARBA" id="ARBA00001933"/>
    </source>
</evidence>
<comment type="catalytic activity">
    <reaction evidence="9">
        <text>L-isoleucine + 2-oxoglutarate = (S)-3-methyl-2-oxopentanoate + L-glutamate</text>
        <dbReference type="Rhea" id="RHEA:24801"/>
        <dbReference type="ChEBI" id="CHEBI:16810"/>
        <dbReference type="ChEBI" id="CHEBI:29985"/>
        <dbReference type="ChEBI" id="CHEBI:35146"/>
        <dbReference type="ChEBI" id="CHEBI:58045"/>
        <dbReference type="EC" id="2.6.1.42"/>
    </reaction>
</comment>
<comment type="catalytic activity">
    <reaction evidence="10">
        <text>L-leucine + 2-oxoglutarate = 4-methyl-2-oxopentanoate + L-glutamate</text>
        <dbReference type="Rhea" id="RHEA:18321"/>
        <dbReference type="ChEBI" id="CHEBI:16810"/>
        <dbReference type="ChEBI" id="CHEBI:17865"/>
        <dbReference type="ChEBI" id="CHEBI:29985"/>
        <dbReference type="ChEBI" id="CHEBI:57427"/>
        <dbReference type="EC" id="2.6.1.42"/>
    </reaction>
</comment>
<dbReference type="GO" id="GO:0046394">
    <property type="term" value="P:carboxylic acid biosynthetic process"/>
    <property type="evidence" value="ECO:0007669"/>
    <property type="project" value="UniProtKB-ARBA"/>
</dbReference>
<dbReference type="CDD" id="cd00449">
    <property type="entry name" value="PLPDE_IV"/>
    <property type="match status" value="1"/>
</dbReference>
<dbReference type="InterPro" id="IPR043132">
    <property type="entry name" value="BCAT-like_C"/>
</dbReference>
<comment type="pathway">
    <text evidence="4">Amino-acid biosynthesis; L-leucine biosynthesis; L-leucine from 3-methyl-2-oxobutanoate: step 4/4.</text>
</comment>
<evidence type="ECO:0000256" key="9">
    <source>
        <dbReference type="ARBA" id="ARBA00048798"/>
    </source>
</evidence>
<dbReference type="Pfam" id="PF01063">
    <property type="entry name" value="Aminotran_4"/>
    <property type="match status" value="1"/>
</dbReference>
<proteinExistence type="inferred from homology"/>
<evidence type="ECO:0000256" key="6">
    <source>
        <dbReference type="ARBA" id="ARBA00013053"/>
    </source>
</evidence>
<comment type="pathway">
    <text evidence="2">Amino-acid biosynthesis; L-isoleucine biosynthesis; L-isoleucine from 2-oxobutanoate: step 4/4.</text>
</comment>
<dbReference type="InterPro" id="IPR018300">
    <property type="entry name" value="Aminotrans_IV_CS"/>
</dbReference>
<comment type="caution">
    <text evidence="13">The sequence shown here is derived from an EMBL/GenBank/DDBJ whole genome shotgun (WGS) entry which is preliminary data.</text>
</comment>
<sequence>MSDKERKAIKNGEIINESEAVLPVTSREVQYSFSVYEALRIIGGHIVHLSDHLKRLSISCRDIALVHPFSDELIAASLDALIEADNICDATARILIVGGPSPLFFVTYTDLLSYPDSYYDEGVALSLYYGERFLPEAKTSNLLMQYIALEQAKKAGCFEALLVNRKGQVLEGTRSNFYGISGSRIYTAPDEMVLSGITRISVLKAASELGFEIVYTPPTDTNLYMFDSLFISSTSMGAMPVDSVAGNKMRRDRWDDIKEICRLERQWE</sequence>
<dbReference type="GO" id="GO:0004084">
    <property type="term" value="F:branched-chain-amino-acid transaminase activity"/>
    <property type="evidence" value="ECO:0007669"/>
    <property type="project" value="UniProtKB-EC"/>
</dbReference>
<dbReference type="Proteomes" id="UP000823615">
    <property type="component" value="Unassembled WGS sequence"/>
</dbReference>
<evidence type="ECO:0000256" key="2">
    <source>
        <dbReference type="ARBA" id="ARBA00004824"/>
    </source>
</evidence>
<comment type="cofactor">
    <cofactor evidence="1 12">
        <name>pyridoxal 5'-phosphate</name>
        <dbReference type="ChEBI" id="CHEBI:597326"/>
    </cofactor>
</comment>
<accession>A0A9D9E375</accession>
<dbReference type="EMBL" id="JADIMT010000059">
    <property type="protein sequence ID" value="MBO8436274.1"/>
    <property type="molecule type" value="Genomic_DNA"/>
</dbReference>
<evidence type="ECO:0000256" key="11">
    <source>
        <dbReference type="RuleBase" id="RU004106"/>
    </source>
</evidence>
<comment type="catalytic activity">
    <reaction evidence="8">
        <text>L-valine + 2-oxoglutarate = 3-methyl-2-oxobutanoate + L-glutamate</text>
        <dbReference type="Rhea" id="RHEA:24813"/>
        <dbReference type="ChEBI" id="CHEBI:11851"/>
        <dbReference type="ChEBI" id="CHEBI:16810"/>
        <dbReference type="ChEBI" id="CHEBI:29985"/>
        <dbReference type="ChEBI" id="CHEBI:57762"/>
        <dbReference type="EC" id="2.6.1.42"/>
    </reaction>
</comment>
<reference evidence="13" key="2">
    <citation type="journal article" date="2021" name="PeerJ">
        <title>Extensive microbial diversity within the chicken gut microbiome revealed by metagenomics and culture.</title>
        <authorList>
            <person name="Gilroy R."/>
            <person name="Ravi A."/>
            <person name="Getino M."/>
            <person name="Pursley I."/>
            <person name="Horton D.L."/>
            <person name="Alikhan N.F."/>
            <person name="Baker D."/>
            <person name="Gharbi K."/>
            <person name="Hall N."/>
            <person name="Watson M."/>
            <person name="Adriaenssens E.M."/>
            <person name="Foster-Nyarko E."/>
            <person name="Jarju S."/>
            <person name="Secka A."/>
            <person name="Antonio M."/>
            <person name="Oren A."/>
            <person name="Chaudhuri R.R."/>
            <person name="La Ragione R."/>
            <person name="Hildebrand F."/>
            <person name="Pallen M.J."/>
        </authorList>
    </citation>
    <scope>NUCLEOTIDE SEQUENCE</scope>
    <source>
        <strain evidence="13">7293</strain>
    </source>
</reference>
<dbReference type="InterPro" id="IPR001544">
    <property type="entry name" value="Aminotrans_IV"/>
</dbReference>
<evidence type="ECO:0000256" key="12">
    <source>
        <dbReference type="RuleBase" id="RU004516"/>
    </source>
</evidence>
<protein>
    <recommendedName>
        <fullName evidence="6">branched-chain-amino-acid transaminase</fullName>
        <ecNumber evidence="6">2.6.1.42</ecNumber>
    </recommendedName>
</protein>
<dbReference type="AlphaFoldDB" id="A0A9D9E375"/>
<dbReference type="PANTHER" id="PTHR42743">
    <property type="entry name" value="AMINO-ACID AMINOTRANSFERASE"/>
    <property type="match status" value="1"/>
</dbReference>
<dbReference type="EC" id="2.6.1.42" evidence="6"/>
<dbReference type="Gene3D" id="3.20.10.10">
    <property type="entry name" value="D-amino Acid Aminotransferase, subunit A, domain 2"/>
    <property type="match status" value="1"/>
</dbReference>
<evidence type="ECO:0000256" key="3">
    <source>
        <dbReference type="ARBA" id="ARBA00004931"/>
    </source>
</evidence>
<reference evidence="13" key="1">
    <citation type="submission" date="2020-10" db="EMBL/GenBank/DDBJ databases">
        <authorList>
            <person name="Gilroy R."/>
        </authorList>
    </citation>
    <scope>NUCLEOTIDE SEQUENCE</scope>
    <source>
        <strain evidence="13">7293</strain>
    </source>
</reference>
<evidence type="ECO:0000256" key="10">
    <source>
        <dbReference type="ARBA" id="ARBA00049229"/>
    </source>
</evidence>
<evidence type="ECO:0000313" key="14">
    <source>
        <dbReference type="Proteomes" id="UP000823615"/>
    </source>
</evidence>
<dbReference type="InterPro" id="IPR050571">
    <property type="entry name" value="Class-IV_PLP-Dep_Aminotrnsfr"/>
</dbReference>
<evidence type="ECO:0000313" key="13">
    <source>
        <dbReference type="EMBL" id="MBO8436274.1"/>
    </source>
</evidence>
<dbReference type="InterPro" id="IPR036038">
    <property type="entry name" value="Aminotransferase-like"/>
</dbReference>
<dbReference type="PANTHER" id="PTHR42743:SF11">
    <property type="entry name" value="AMINODEOXYCHORISMATE LYASE"/>
    <property type="match status" value="1"/>
</dbReference>
<dbReference type="Gene3D" id="3.30.470.10">
    <property type="match status" value="1"/>
</dbReference>
<evidence type="ECO:0000256" key="4">
    <source>
        <dbReference type="ARBA" id="ARBA00005072"/>
    </source>
</evidence>
<dbReference type="SUPFAM" id="SSF56752">
    <property type="entry name" value="D-aminoacid aminotransferase-like PLP-dependent enzymes"/>
    <property type="match status" value="1"/>
</dbReference>
<keyword evidence="13" id="KW-0808">Transferase</keyword>
<evidence type="ECO:0000256" key="5">
    <source>
        <dbReference type="ARBA" id="ARBA00009320"/>
    </source>
</evidence>
<comment type="pathway">
    <text evidence="3">Amino-acid biosynthesis; L-valine biosynthesis; L-valine from pyruvate: step 4/4.</text>
</comment>
<organism evidence="13 14">
    <name type="scientific">Candidatus Ornithospirochaeta stercoripullorum</name>
    <dbReference type="NCBI Taxonomy" id="2840899"/>
    <lineage>
        <taxon>Bacteria</taxon>
        <taxon>Pseudomonadati</taxon>
        <taxon>Spirochaetota</taxon>
        <taxon>Spirochaetia</taxon>
        <taxon>Spirochaetales</taxon>
        <taxon>Spirochaetaceae</taxon>
        <taxon>Spirochaetaceae incertae sedis</taxon>
        <taxon>Candidatus Ornithospirochaeta</taxon>
    </lineage>
</organism>
<comment type="similarity">
    <text evidence="5 11">Belongs to the class-IV pyridoxal-phosphate-dependent aminotransferase family.</text>
</comment>
<name>A0A9D9E375_9SPIO</name>
<dbReference type="InterPro" id="IPR043131">
    <property type="entry name" value="BCAT-like_N"/>
</dbReference>
<keyword evidence="13" id="KW-0032">Aminotransferase</keyword>
<evidence type="ECO:0000256" key="8">
    <source>
        <dbReference type="ARBA" id="ARBA00048212"/>
    </source>
</evidence>
<dbReference type="PROSITE" id="PS00770">
    <property type="entry name" value="AA_TRANSFER_CLASS_4"/>
    <property type="match status" value="1"/>
</dbReference>
<keyword evidence="7 12" id="KW-0663">Pyridoxal phosphate</keyword>